<gene>
    <name evidence="3" type="ORF">SAMN05444410_10345</name>
</gene>
<evidence type="ECO:0000313" key="3">
    <source>
        <dbReference type="EMBL" id="SDW47041.1"/>
    </source>
</evidence>
<dbReference type="RefSeq" id="WP_092722545.1">
    <property type="nucleotide sequence ID" value="NZ_FNNO01000003.1"/>
</dbReference>
<name>A0A8X8IEK3_9BACT</name>
<dbReference type="Pfam" id="PF03807">
    <property type="entry name" value="F420_oxidored"/>
    <property type="match status" value="1"/>
</dbReference>
<accession>A0A8X8IEK3</accession>
<evidence type="ECO:0000259" key="1">
    <source>
        <dbReference type="Pfam" id="PF03807"/>
    </source>
</evidence>
<dbReference type="Pfam" id="PF10728">
    <property type="entry name" value="DUF2520"/>
    <property type="match status" value="1"/>
</dbReference>
<sequence length="258" mass="28205">MKVVIIGSGNVAAVMGRLMHAAGHEIEQVWSRQEAHAASLAQLLGAAAVTDLKGLKPGADLYLLAVSDTGLEPVAQQLRLHNELIVHTAGAVSKEVLKPVSSRYGVLWPMKMIRQSMETIDPVTIIVDGNTTATIESIEKIAGIFTNGIITRAGDATRERMHLLAAITSNFTNHLYHLAADYCAAEQIDFSLFYPIIADTARQVQSFHPKNVQAGPAFRNDTSTLHKHEALLKDYPSLRKVYEALSESIRHQFGHANH</sequence>
<reference evidence="3 4" key="1">
    <citation type="submission" date="2016-10" db="EMBL/GenBank/DDBJ databases">
        <authorList>
            <person name="Varghese N."/>
            <person name="Submissions S."/>
        </authorList>
    </citation>
    <scope>NUCLEOTIDE SEQUENCE [LARGE SCALE GENOMIC DNA]</scope>
    <source>
        <strain evidence="3 4">DSM 25353</strain>
    </source>
</reference>
<dbReference type="InterPro" id="IPR037108">
    <property type="entry name" value="TM1727-like_C_sf"/>
</dbReference>
<dbReference type="AlphaFoldDB" id="A0A8X8IEK3"/>
<evidence type="ECO:0000313" key="4">
    <source>
        <dbReference type="Proteomes" id="UP000198711"/>
    </source>
</evidence>
<protein>
    <submittedName>
        <fullName evidence="3">Rossmann-like domain-containing protein</fullName>
    </submittedName>
</protein>
<dbReference type="InterPro" id="IPR036291">
    <property type="entry name" value="NAD(P)-bd_dom_sf"/>
</dbReference>
<dbReference type="Gene3D" id="3.40.50.720">
    <property type="entry name" value="NAD(P)-binding Rossmann-like Domain"/>
    <property type="match status" value="1"/>
</dbReference>
<comment type="caution">
    <text evidence="3">The sequence shown here is derived from an EMBL/GenBank/DDBJ whole genome shotgun (WGS) entry which is preliminary data.</text>
</comment>
<dbReference type="Gene3D" id="1.10.1040.20">
    <property type="entry name" value="ProC-like, C-terminal domain"/>
    <property type="match status" value="1"/>
</dbReference>
<dbReference type="SUPFAM" id="SSF51735">
    <property type="entry name" value="NAD(P)-binding Rossmann-fold domains"/>
    <property type="match status" value="1"/>
</dbReference>
<feature type="domain" description="DUF2520" evidence="2">
    <location>
        <begin position="125"/>
        <end position="249"/>
    </location>
</feature>
<dbReference type="Proteomes" id="UP000198711">
    <property type="component" value="Unassembled WGS sequence"/>
</dbReference>
<proteinExistence type="predicted"/>
<dbReference type="EMBL" id="FNNO01000003">
    <property type="protein sequence ID" value="SDW47041.1"/>
    <property type="molecule type" value="Genomic_DNA"/>
</dbReference>
<dbReference type="SUPFAM" id="SSF48179">
    <property type="entry name" value="6-phosphogluconate dehydrogenase C-terminal domain-like"/>
    <property type="match status" value="1"/>
</dbReference>
<dbReference type="InterPro" id="IPR018931">
    <property type="entry name" value="DUF2520"/>
</dbReference>
<evidence type="ECO:0000259" key="2">
    <source>
        <dbReference type="Pfam" id="PF10728"/>
    </source>
</evidence>
<dbReference type="PANTHER" id="PTHR40459:SF1">
    <property type="entry name" value="CONSERVED HYPOTHETICAL ALANINE AND LEUCINE RICH PROTEIN"/>
    <property type="match status" value="1"/>
</dbReference>
<feature type="domain" description="Pyrroline-5-carboxylate reductase catalytic N-terminal" evidence="1">
    <location>
        <begin position="2"/>
        <end position="86"/>
    </location>
</feature>
<organism evidence="3 4">
    <name type="scientific">Hydrobacter penzbergensis</name>
    <dbReference type="NCBI Taxonomy" id="1235997"/>
    <lineage>
        <taxon>Bacteria</taxon>
        <taxon>Pseudomonadati</taxon>
        <taxon>Bacteroidota</taxon>
        <taxon>Chitinophagia</taxon>
        <taxon>Chitinophagales</taxon>
        <taxon>Chitinophagaceae</taxon>
        <taxon>Hydrobacter</taxon>
    </lineage>
</organism>
<dbReference type="InterPro" id="IPR008927">
    <property type="entry name" value="6-PGluconate_DH-like_C_sf"/>
</dbReference>
<dbReference type="PANTHER" id="PTHR40459">
    <property type="entry name" value="CONSERVED HYPOTHETICAL ALANINE AND LEUCINE RICH PROTEIN"/>
    <property type="match status" value="1"/>
</dbReference>
<keyword evidence="4" id="KW-1185">Reference proteome</keyword>
<dbReference type="InterPro" id="IPR028939">
    <property type="entry name" value="P5C_Rdtase_cat_N"/>
</dbReference>